<evidence type="ECO:0000313" key="2">
    <source>
        <dbReference type="EMBL" id="EEH50633.1"/>
    </source>
</evidence>
<sequence>MKNSEELLISKEFFCEQEDTGSALNCPQRHADPEAKTRSVTCTPSDPGLQASKIEAQQRRPLQTGKSLVSPEPLLLSSSSSSPETANGKKRSKINPWGEVSGAETTFCPVKSLESLCPAETGTTLMRGPAGMVLGRQNPTNHHSAWIIDVGDLAPA</sequence>
<feature type="region of interest" description="Disordered" evidence="1">
    <location>
        <begin position="22"/>
        <end position="97"/>
    </location>
</feature>
<evidence type="ECO:0000256" key="1">
    <source>
        <dbReference type="SAM" id="MobiDB-lite"/>
    </source>
</evidence>
<dbReference type="EMBL" id="KN275965">
    <property type="protein sequence ID" value="EEH50633.1"/>
    <property type="molecule type" value="Genomic_DNA"/>
</dbReference>
<protein>
    <submittedName>
        <fullName evidence="2">Uncharacterized protein</fullName>
    </submittedName>
</protein>
<evidence type="ECO:0000313" key="3">
    <source>
        <dbReference type="Proteomes" id="UP000001628"/>
    </source>
</evidence>
<dbReference type="KEGG" id="pbn:PADG_06712"/>
<dbReference type="VEuPathDB" id="FungiDB:PADG_06712"/>
<gene>
    <name evidence="2" type="ORF">PADG_06712</name>
</gene>
<keyword evidence="3" id="KW-1185">Reference proteome</keyword>
<dbReference type="RefSeq" id="XP_010762209.1">
    <property type="nucleotide sequence ID" value="XM_010763907.1"/>
</dbReference>
<feature type="compositionally biased region" description="Low complexity" evidence="1">
    <location>
        <begin position="67"/>
        <end position="84"/>
    </location>
</feature>
<dbReference type="GeneID" id="22585378"/>
<organism evidence="2 3">
    <name type="scientific">Paracoccidioides brasiliensis (strain Pb18)</name>
    <dbReference type="NCBI Taxonomy" id="502780"/>
    <lineage>
        <taxon>Eukaryota</taxon>
        <taxon>Fungi</taxon>
        <taxon>Dikarya</taxon>
        <taxon>Ascomycota</taxon>
        <taxon>Pezizomycotina</taxon>
        <taxon>Eurotiomycetes</taxon>
        <taxon>Eurotiomycetidae</taxon>
        <taxon>Onygenales</taxon>
        <taxon>Ajellomycetaceae</taxon>
        <taxon>Paracoccidioides</taxon>
    </lineage>
</organism>
<name>C1GHH6_PARBD</name>
<dbReference type="InParanoid" id="C1GHH6"/>
<proteinExistence type="predicted"/>
<dbReference type="AlphaFoldDB" id="C1GHH6"/>
<reference evidence="2 3" key="1">
    <citation type="journal article" date="2011" name="PLoS Genet.">
        <title>Comparative genomic analysis of human fungal pathogens causing paracoccidioidomycosis.</title>
        <authorList>
            <person name="Desjardins C.A."/>
            <person name="Champion M.D."/>
            <person name="Holder J.W."/>
            <person name="Muszewska A."/>
            <person name="Goldberg J."/>
            <person name="Bailao A.M."/>
            <person name="Brigido M.M."/>
            <person name="Ferreira M.E."/>
            <person name="Garcia A.M."/>
            <person name="Grynberg M."/>
            <person name="Gujja S."/>
            <person name="Heiman D.I."/>
            <person name="Henn M.R."/>
            <person name="Kodira C.D."/>
            <person name="Leon-Narvaez H."/>
            <person name="Longo L.V."/>
            <person name="Ma L.J."/>
            <person name="Malavazi I."/>
            <person name="Matsuo A.L."/>
            <person name="Morais F.V."/>
            <person name="Pereira M."/>
            <person name="Rodriguez-Brito S."/>
            <person name="Sakthikumar S."/>
            <person name="Salem-Izacc S.M."/>
            <person name="Sykes S.M."/>
            <person name="Teixeira M.M."/>
            <person name="Vallejo M.C."/>
            <person name="Walter M.E."/>
            <person name="Yandava C."/>
            <person name="Young S."/>
            <person name="Zeng Q."/>
            <person name="Zucker J."/>
            <person name="Felipe M.S."/>
            <person name="Goldman G.H."/>
            <person name="Haas B.J."/>
            <person name="McEwen J.G."/>
            <person name="Nino-Vega G."/>
            <person name="Puccia R."/>
            <person name="San-Blas G."/>
            <person name="Soares C.M."/>
            <person name="Birren B.W."/>
            <person name="Cuomo C.A."/>
        </authorList>
    </citation>
    <scope>NUCLEOTIDE SEQUENCE [LARGE SCALE GENOMIC DNA]</scope>
    <source>
        <strain evidence="2 3">Pb18</strain>
    </source>
</reference>
<accession>C1GHH6</accession>
<dbReference type="Proteomes" id="UP000001628">
    <property type="component" value="Unassembled WGS sequence"/>
</dbReference>
<dbReference type="HOGENOM" id="CLU_1687191_0_0_1"/>